<accession>A0ABM9N7I6</accession>
<evidence type="ECO:0000256" key="5">
    <source>
        <dbReference type="ARBA" id="ARBA00022741"/>
    </source>
</evidence>
<dbReference type="SUPFAM" id="SSF52374">
    <property type="entry name" value="Nucleotidylyl transferase"/>
    <property type="match status" value="1"/>
</dbReference>
<dbReference type="PANTHER" id="PTHR37940">
    <property type="entry name" value="LYSINE--TRNA LIGASE"/>
    <property type="match status" value="1"/>
</dbReference>
<proteinExistence type="inferred from homology"/>
<dbReference type="SUPFAM" id="SSF48163">
    <property type="entry name" value="An anticodon-binding domain of class I aminoacyl-tRNA synthetases"/>
    <property type="match status" value="1"/>
</dbReference>
<evidence type="ECO:0000313" key="11">
    <source>
        <dbReference type="EMBL" id="CAK8162578.1"/>
    </source>
</evidence>
<dbReference type="EC" id="6.1.1.6" evidence="10"/>
<dbReference type="Pfam" id="PF01921">
    <property type="entry name" value="tRNA-synt_1f"/>
    <property type="match status" value="1"/>
</dbReference>
<keyword evidence="6 10" id="KW-0067">ATP-binding</keyword>
<protein>
    <recommendedName>
        <fullName evidence="10">Lysine--tRNA ligase</fullName>
        <ecNumber evidence="10">6.1.1.6</ecNumber>
    </recommendedName>
    <alternativeName>
        <fullName evidence="10">Lysyl-tRNA synthetase</fullName>
        <shortName evidence="10">LysRS</shortName>
    </alternativeName>
</protein>
<evidence type="ECO:0000256" key="8">
    <source>
        <dbReference type="ARBA" id="ARBA00023146"/>
    </source>
</evidence>
<evidence type="ECO:0000256" key="9">
    <source>
        <dbReference type="ARBA" id="ARBA00048573"/>
    </source>
</evidence>
<dbReference type="InterPro" id="IPR008925">
    <property type="entry name" value="aa_tRNA-synth_I_cd-bd_sf"/>
</dbReference>
<evidence type="ECO:0000256" key="3">
    <source>
        <dbReference type="ARBA" id="ARBA00022490"/>
    </source>
</evidence>
<organism evidence="11 12">
    <name type="scientific">Candidatus Xenohaliotis californiensis</name>
    <dbReference type="NCBI Taxonomy" id="84677"/>
    <lineage>
        <taxon>Bacteria</taxon>
        <taxon>Pseudomonadati</taxon>
        <taxon>Pseudomonadota</taxon>
        <taxon>Alphaproteobacteria</taxon>
        <taxon>Rickettsiales</taxon>
        <taxon>Anaplasmataceae</taxon>
        <taxon>Candidatus Xenohaliotis</taxon>
    </lineage>
</organism>
<feature type="short sequence motif" description="'KMSKS' region" evidence="10">
    <location>
        <begin position="294"/>
        <end position="298"/>
    </location>
</feature>
<dbReference type="EMBL" id="CAWVOK010000011">
    <property type="protein sequence ID" value="CAK8162578.1"/>
    <property type="molecule type" value="Genomic_DNA"/>
</dbReference>
<dbReference type="InterPro" id="IPR001412">
    <property type="entry name" value="aa-tRNA-synth_I_CS"/>
</dbReference>
<comment type="caution">
    <text evidence="11">The sequence shown here is derived from an EMBL/GenBank/DDBJ whole genome shotgun (WGS) entry which is preliminary data.</text>
</comment>
<evidence type="ECO:0000256" key="10">
    <source>
        <dbReference type="HAMAP-Rule" id="MF_00177"/>
    </source>
</evidence>
<dbReference type="PANTHER" id="PTHR37940:SF1">
    <property type="entry name" value="LYSINE--TRNA LIGASE"/>
    <property type="match status" value="1"/>
</dbReference>
<comment type="subcellular location">
    <subcellularLocation>
        <location evidence="1 10">Cytoplasm</location>
    </subcellularLocation>
</comment>
<dbReference type="InterPro" id="IPR014729">
    <property type="entry name" value="Rossmann-like_a/b/a_fold"/>
</dbReference>
<dbReference type="Proteomes" id="UP001314181">
    <property type="component" value="Unassembled WGS sequence"/>
</dbReference>
<comment type="similarity">
    <text evidence="2 10">Belongs to the class-I aminoacyl-tRNA synthetase family.</text>
</comment>
<name>A0ABM9N7I6_9RICK</name>
<sequence>MTHFIIINYSRITVPYVMSIWIVREAEKLQDNIHNGVLNFATGYGPSGLPHIGTFAEVQRTVMVMKAFKEMNPSIKSVLYVFSDDMDALRKVPNNVPQQKMLENYIGVSLTSIPDPFGTSESYGLHMNKRLKGFLDKFGFEYDFKSATECYKSGVYNVALRKILDKYDEVVNLVLPYIGAERSKTYSPFLPISQKTQKVLQVPIHKIDKVKGVVYYYDEITGEEVGASVTDGGCKLQWRADWGMRWDVFNIGYEMYGKDLDSSAKIAAKICNVINQKPPLFFRYELFLDEKGGKISKSKGNGLSIEEWLNYAPIESLKFYLSNDPSRARKLYFDAIPKSVDDYLHNASVYNENMSVANCVNNPIWYINNSRLIISKSITYSMLLNLVSASGADNRDVLWGFIKNYDNTLSLDNKFFNDLVDFAIKYYHDFIKPKKNYYKPSIEECSALLSMANDLLILEKENKENIDAKILQNTVLLTSKKHGYNDTGDWFLLIYKTLFGQNYGPRIGSFIKIYGINNFVALIHEACKD</sequence>
<keyword evidence="5 10" id="KW-0547">Nucleotide-binding</keyword>
<keyword evidence="12" id="KW-1185">Reference proteome</keyword>
<evidence type="ECO:0000256" key="6">
    <source>
        <dbReference type="ARBA" id="ARBA00022840"/>
    </source>
</evidence>
<evidence type="ECO:0000256" key="4">
    <source>
        <dbReference type="ARBA" id="ARBA00022598"/>
    </source>
</evidence>
<gene>
    <name evidence="10 11" type="primary">lysS</name>
    <name evidence="11" type="ORF">CAXC1_10003</name>
</gene>
<dbReference type="Gene3D" id="3.40.50.620">
    <property type="entry name" value="HUPs"/>
    <property type="match status" value="2"/>
</dbReference>
<keyword evidence="8 10" id="KW-0030">Aminoacyl-tRNA synthetase</keyword>
<dbReference type="PROSITE" id="PS00178">
    <property type="entry name" value="AA_TRNA_LIGASE_I"/>
    <property type="match status" value="1"/>
</dbReference>
<feature type="binding site" evidence="10">
    <location>
        <position position="297"/>
    </location>
    <ligand>
        <name>ATP</name>
        <dbReference type="ChEBI" id="CHEBI:30616"/>
    </ligand>
</feature>
<evidence type="ECO:0000256" key="1">
    <source>
        <dbReference type="ARBA" id="ARBA00004496"/>
    </source>
</evidence>
<dbReference type="HAMAP" id="MF_00177">
    <property type="entry name" value="Lys_tRNA_synth_class1"/>
    <property type="match status" value="1"/>
</dbReference>
<keyword evidence="7 10" id="KW-0648">Protein biosynthesis</keyword>
<dbReference type="Gene3D" id="1.10.10.350">
    <property type="match status" value="1"/>
</dbReference>
<reference evidence="11 12" key="1">
    <citation type="submission" date="2024-01" db="EMBL/GenBank/DDBJ databases">
        <authorList>
            <person name="Kunselman E."/>
        </authorList>
    </citation>
    <scope>NUCLEOTIDE SEQUENCE [LARGE SCALE GENOMIC DNA]</scope>
    <source>
        <strain evidence="11">2 abalone samples</strain>
    </source>
</reference>
<keyword evidence="4 10" id="KW-0436">Ligase</keyword>
<evidence type="ECO:0000256" key="7">
    <source>
        <dbReference type="ARBA" id="ARBA00022917"/>
    </source>
</evidence>
<evidence type="ECO:0000313" key="12">
    <source>
        <dbReference type="Proteomes" id="UP001314181"/>
    </source>
</evidence>
<comment type="catalytic activity">
    <reaction evidence="9 10">
        <text>tRNA(Lys) + L-lysine + ATP = L-lysyl-tRNA(Lys) + AMP + diphosphate</text>
        <dbReference type="Rhea" id="RHEA:20792"/>
        <dbReference type="Rhea" id="RHEA-COMP:9696"/>
        <dbReference type="Rhea" id="RHEA-COMP:9697"/>
        <dbReference type="ChEBI" id="CHEBI:30616"/>
        <dbReference type="ChEBI" id="CHEBI:32551"/>
        <dbReference type="ChEBI" id="CHEBI:33019"/>
        <dbReference type="ChEBI" id="CHEBI:78442"/>
        <dbReference type="ChEBI" id="CHEBI:78529"/>
        <dbReference type="ChEBI" id="CHEBI:456215"/>
        <dbReference type="EC" id="6.1.1.6"/>
    </reaction>
</comment>
<dbReference type="NCBIfam" id="NF001968">
    <property type="entry name" value="PRK00750.1-2"/>
    <property type="match status" value="1"/>
</dbReference>
<keyword evidence="3 10" id="KW-0963">Cytoplasm</keyword>
<evidence type="ECO:0000256" key="2">
    <source>
        <dbReference type="ARBA" id="ARBA00005594"/>
    </source>
</evidence>
<dbReference type="InterPro" id="IPR002904">
    <property type="entry name" value="Lys-tRNA-ligase"/>
</dbReference>
<dbReference type="GO" id="GO:0004824">
    <property type="term" value="F:lysine-tRNA ligase activity"/>
    <property type="evidence" value="ECO:0007669"/>
    <property type="project" value="UniProtKB-EC"/>
</dbReference>
<dbReference type="InterPro" id="IPR020751">
    <property type="entry name" value="aa-tRNA-synth_I_codon-bd_sub2"/>
</dbReference>
<feature type="short sequence motif" description="'HIGH' region" evidence="10">
    <location>
        <begin position="46"/>
        <end position="54"/>
    </location>
</feature>
<dbReference type="NCBIfam" id="TIGR00467">
    <property type="entry name" value="lysS_arch"/>
    <property type="match status" value="1"/>
</dbReference>